<keyword evidence="9" id="KW-0234">DNA repair</keyword>
<dbReference type="SUPFAM" id="SSF55811">
    <property type="entry name" value="Nudix"/>
    <property type="match status" value="1"/>
</dbReference>
<evidence type="ECO:0000256" key="11">
    <source>
        <dbReference type="ARBA" id="ARBA00036904"/>
    </source>
</evidence>
<feature type="domain" description="Nudix hydrolase" evidence="17">
    <location>
        <begin position="4"/>
        <end position="130"/>
    </location>
</feature>
<sequence length="315" mass="33912">MSKPVIEVVAGAIRDDQGRVLIARRPDHAHQGGLWEFPGGKLEPGESPLTGLRRELDEELGIQVLASRPLICIHHDYGDRVVRLDVHRVERYAGRPVGREGQPLAWQHPDDLGARRFPAADRPVLTALRLPDRLLITGPDPLDPVAFVARLERALAGGIRLVQLRAPGLDARAYADLADVAYRRCRDHGATLVLNAPPDLAGSLPGDGLHLSAHWLRKVTSRPAAHPWVGASCHGPDELARAEALDLDYVLLSPVKPTATHPGATPLGWSAFAALIKPVNRPVYALGGLGPNDLAAAWQAGAQGIAAIRGLWSFD</sequence>
<comment type="catalytic activity">
    <reaction evidence="11">
        <text>8-oxo-GTP + H2O = 8-oxo-GMP + diphosphate + H(+)</text>
        <dbReference type="Rhea" id="RHEA:67616"/>
        <dbReference type="ChEBI" id="CHEBI:15377"/>
        <dbReference type="ChEBI" id="CHEBI:15378"/>
        <dbReference type="ChEBI" id="CHEBI:33019"/>
        <dbReference type="ChEBI" id="CHEBI:143553"/>
        <dbReference type="ChEBI" id="CHEBI:145694"/>
    </reaction>
</comment>
<evidence type="ECO:0000256" key="3">
    <source>
        <dbReference type="ARBA" id="ARBA00022457"/>
    </source>
</evidence>
<evidence type="ECO:0000256" key="14">
    <source>
        <dbReference type="ARBA" id="ARBA00041592"/>
    </source>
</evidence>
<dbReference type="InterPro" id="IPR036206">
    <property type="entry name" value="ThiamineP_synth_sf"/>
</dbReference>
<keyword evidence="3" id="KW-0515">Mutator protein</keyword>
<organism evidence="18 19">
    <name type="scientific">Thioalkalicoccus limnaeus</name>
    <dbReference type="NCBI Taxonomy" id="120681"/>
    <lineage>
        <taxon>Bacteria</taxon>
        <taxon>Pseudomonadati</taxon>
        <taxon>Pseudomonadota</taxon>
        <taxon>Gammaproteobacteria</taxon>
        <taxon>Chromatiales</taxon>
        <taxon>Chromatiaceae</taxon>
        <taxon>Thioalkalicoccus</taxon>
    </lineage>
</organism>
<dbReference type="InterPro" id="IPR013785">
    <property type="entry name" value="Aldolase_TIM"/>
</dbReference>
<dbReference type="InterPro" id="IPR020084">
    <property type="entry name" value="NUDIX_hydrolase_CS"/>
</dbReference>
<name>A0ABV4BB90_9GAMM</name>
<evidence type="ECO:0000313" key="18">
    <source>
        <dbReference type="EMBL" id="MEY6431729.1"/>
    </source>
</evidence>
<dbReference type="NCBIfam" id="TIGR00586">
    <property type="entry name" value="mutt"/>
    <property type="match status" value="1"/>
</dbReference>
<dbReference type="InterPro" id="IPR020476">
    <property type="entry name" value="Nudix_hydrolase"/>
</dbReference>
<dbReference type="PANTHER" id="PTHR47707:SF1">
    <property type="entry name" value="NUDIX HYDROLASE FAMILY PROTEIN"/>
    <property type="match status" value="1"/>
</dbReference>
<gene>
    <name evidence="18" type="ORF">ABC977_04825</name>
</gene>
<keyword evidence="8" id="KW-0460">Magnesium</keyword>
<comment type="catalytic activity">
    <reaction evidence="10">
        <text>8-oxo-dGTP + H2O = 8-oxo-dGMP + diphosphate + H(+)</text>
        <dbReference type="Rhea" id="RHEA:31575"/>
        <dbReference type="ChEBI" id="CHEBI:15377"/>
        <dbReference type="ChEBI" id="CHEBI:15378"/>
        <dbReference type="ChEBI" id="CHEBI:33019"/>
        <dbReference type="ChEBI" id="CHEBI:63224"/>
        <dbReference type="ChEBI" id="CHEBI:77896"/>
        <dbReference type="EC" id="3.6.1.55"/>
    </reaction>
</comment>
<evidence type="ECO:0000256" key="7">
    <source>
        <dbReference type="ARBA" id="ARBA00022801"/>
    </source>
</evidence>
<evidence type="ECO:0000259" key="17">
    <source>
        <dbReference type="PROSITE" id="PS51462"/>
    </source>
</evidence>
<evidence type="ECO:0000256" key="13">
    <source>
        <dbReference type="ARBA" id="ARBA00040794"/>
    </source>
</evidence>
<keyword evidence="7 18" id="KW-0378">Hydrolase</keyword>
<evidence type="ECO:0000256" key="15">
    <source>
        <dbReference type="ARBA" id="ARBA00041979"/>
    </source>
</evidence>
<dbReference type="EMBL" id="JBDKXB010000004">
    <property type="protein sequence ID" value="MEY6431729.1"/>
    <property type="molecule type" value="Genomic_DNA"/>
</dbReference>
<dbReference type="Pfam" id="PF02581">
    <property type="entry name" value="TMP-TENI"/>
    <property type="match status" value="1"/>
</dbReference>
<evidence type="ECO:0000256" key="5">
    <source>
        <dbReference type="ARBA" id="ARBA00022723"/>
    </source>
</evidence>
<dbReference type="Gene3D" id="3.90.79.10">
    <property type="entry name" value="Nucleoside Triphosphate Pyrophosphohydrolase"/>
    <property type="match status" value="1"/>
</dbReference>
<dbReference type="InterPro" id="IPR022998">
    <property type="entry name" value="ThiamineP_synth_TenI"/>
</dbReference>
<dbReference type="CDD" id="cd03425">
    <property type="entry name" value="NUDIX_MutT_NudA_like"/>
    <property type="match status" value="1"/>
</dbReference>
<comment type="similarity">
    <text evidence="2">Belongs to the Nudix hydrolase family.</text>
</comment>
<dbReference type="InterPro" id="IPR015797">
    <property type="entry name" value="NUDIX_hydrolase-like_dom_sf"/>
</dbReference>
<keyword evidence="4" id="KW-0235">DNA replication</keyword>
<evidence type="ECO:0000256" key="2">
    <source>
        <dbReference type="ARBA" id="ARBA00005582"/>
    </source>
</evidence>
<evidence type="ECO:0000256" key="8">
    <source>
        <dbReference type="ARBA" id="ARBA00022842"/>
    </source>
</evidence>
<dbReference type="PANTHER" id="PTHR47707">
    <property type="entry name" value="8-OXO-DGTP DIPHOSPHATASE"/>
    <property type="match status" value="1"/>
</dbReference>
<evidence type="ECO:0000256" key="16">
    <source>
        <dbReference type="ARBA" id="ARBA00042798"/>
    </source>
</evidence>
<proteinExistence type="inferred from homology"/>
<evidence type="ECO:0000256" key="4">
    <source>
        <dbReference type="ARBA" id="ARBA00022705"/>
    </source>
</evidence>
<keyword evidence="5" id="KW-0479">Metal-binding</keyword>
<keyword evidence="6" id="KW-0227">DNA damage</keyword>
<dbReference type="Gene3D" id="3.20.20.70">
    <property type="entry name" value="Aldolase class I"/>
    <property type="match status" value="1"/>
</dbReference>
<comment type="cofactor">
    <cofactor evidence="1">
        <name>Mg(2+)</name>
        <dbReference type="ChEBI" id="CHEBI:18420"/>
    </cofactor>
</comment>
<dbReference type="PRINTS" id="PR00502">
    <property type="entry name" value="NUDIXFAMILY"/>
</dbReference>
<dbReference type="RefSeq" id="WP_369666112.1">
    <property type="nucleotide sequence ID" value="NZ_JBDKXB010000004.1"/>
</dbReference>
<protein>
    <recommendedName>
        <fullName evidence="13">8-oxo-dGTP diphosphatase</fullName>
        <ecNumber evidence="12">3.6.1.55</ecNumber>
    </recommendedName>
    <alternativeName>
        <fullName evidence="16">7,8-dihydro-8-oxoguanine-triphosphatase</fullName>
    </alternativeName>
    <alternativeName>
        <fullName evidence="15">Mutator protein MutT</fullName>
    </alternativeName>
    <alternativeName>
        <fullName evidence="14">dGTP pyrophosphohydrolase</fullName>
    </alternativeName>
</protein>
<dbReference type="Pfam" id="PF14815">
    <property type="entry name" value="NUDIX_4"/>
    <property type="match status" value="1"/>
</dbReference>
<dbReference type="NCBIfam" id="NF006530">
    <property type="entry name" value="PRK08999.1"/>
    <property type="match status" value="1"/>
</dbReference>
<dbReference type="EC" id="3.6.1.55" evidence="12"/>
<dbReference type="Proteomes" id="UP001564408">
    <property type="component" value="Unassembled WGS sequence"/>
</dbReference>
<dbReference type="CDD" id="cd00564">
    <property type="entry name" value="TMP_TenI"/>
    <property type="match status" value="1"/>
</dbReference>
<dbReference type="InterPro" id="IPR029119">
    <property type="entry name" value="MutY_C"/>
</dbReference>
<reference evidence="18 19" key="1">
    <citation type="submission" date="2024-05" db="EMBL/GenBank/DDBJ databases">
        <title>Genome Sequence and Characterization of the New Strain Purple Sulfur Bacterium of Genus Thioalkalicoccus.</title>
        <authorList>
            <person name="Bryantseva I.A."/>
            <person name="Kyndt J.A."/>
            <person name="Imhoff J.F."/>
        </authorList>
    </citation>
    <scope>NUCLEOTIDE SEQUENCE [LARGE SCALE GENOMIC DNA]</scope>
    <source>
        <strain evidence="18 19">Um2</strain>
    </source>
</reference>
<comment type="caution">
    <text evidence="18">The sequence shown here is derived from an EMBL/GenBank/DDBJ whole genome shotgun (WGS) entry which is preliminary data.</text>
</comment>
<dbReference type="InterPro" id="IPR047127">
    <property type="entry name" value="MutT-like"/>
</dbReference>
<dbReference type="GO" id="GO:0016787">
    <property type="term" value="F:hydrolase activity"/>
    <property type="evidence" value="ECO:0007669"/>
    <property type="project" value="UniProtKB-KW"/>
</dbReference>
<evidence type="ECO:0000256" key="6">
    <source>
        <dbReference type="ARBA" id="ARBA00022763"/>
    </source>
</evidence>
<dbReference type="SUPFAM" id="SSF51391">
    <property type="entry name" value="Thiamin phosphate synthase"/>
    <property type="match status" value="1"/>
</dbReference>
<evidence type="ECO:0000256" key="10">
    <source>
        <dbReference type="ARBA" id="ARBA00035861"/>
    </source>
</evidence>
<evidence type="ECO:0000256" key="1">
    <source>
        <dbReference type="ARBA" id="ARBA00001946"/>
    </source>
</evidence>
<dbReference type="PROSITE" id="PS00893">
    <property type="entry name" value="NUDIX_BOX"/>
    <property type="match status" value="1"/>
</dbReference>
<evidence type="ECO:0000313" key="19">
    <source>
        <dbReference type="Proteomes" id="UP001564408"/>
    </source>
</evidence>
<evidence type="ECO:0000256" key="9">
    <source>
        <dbReference type="ARBA" id="ARBA00023204"/>
    </source>
</evidence>
<dbReference type="InterPro" id="IPR003561">
    <property type="entry name" value="Mutator_MutT"/>
</dbReference>
<dbReference type="PROSITE" id="PS51462">
    <property type="entry name" value="NUDIX"/>
    <property type="match status" value="1"/>
</dbReference>
<dbReference type="InterPro" id="IPR000086">
    <property type="entry name" value="NUDIX_hydrolase_dom"/>
</dbReference>
<evidence type="ECO:0000256" key="12">
    <source>
        <dbReference type="ARBA" id="ARBA00038905"/>
    </source>
</evidence>
<keyword evidence="19" id="KW-1185">Reference proteome</keyword>
<accession>A0ABV4BB90</accession>